<comment type="similarity">
    <text evidence="1">Belongs to the site-specific recombinase resolvase family.</text>
</comment>
<dbReference type="InterPro" id="IPR006120">
    <property type="entry name" value="Resolvase_HTH_dom"/>
</dbReference>
<keyword evidence="3" id="KW-0238">DNA-binding</keyword>
<dbReference type="PROSITE" id="PS51736">
    <property type="entry name" value="RECOMBINASES_3"/>
    <property type="match status" value="1"/>
</dbReference>
<dbReference type="PANTHER" id="PTHR30461:SF2">
    <property type="entry name" value="SERINE RECOMBINASE PINE-RELATED"/>
    <property type="match status" value="1"/>
</dbReference>
<dbReference type="Proteomes" id="UP000248916">
    <property type="component" value="Unassembled WGS sequence"/>
</dbReference>
<dbReference type="GO" id="GO:0015074">
    <property type="term" value="P:DNA integration"/>
    <property type="evidence" value="ECO:0007669"/>
    <property type="project" value="UniProtKB-KW"/>
</dbReference>
<sequence length="201" mass="21966">MARTFAYLRVSTAGQTTETQKRQIAAAGIEVEDYRIIAETVSGSVEATKRPGFARLVDRLEPGDLLVVTKMDRLGRNAVDVMTTIKQLGKMSVRVKSLDLGDADLTSAAGRMVTQILNVVAQFERELIVERTQAGVDRARAQGKRLGRPPALDPERRAEIAAGLRKGEAISALARRFGTSRMTVQRIRDGYGKVNAIVEVT</sequence>
<dbReference type="SUPFAM" id="SSF53041">
    <property type="entry name" value="Resolvase-like"/>
    <property type="match status" value="1"/>
</dbReference>
<dbReference type="PROSITE" id="PS00398">
    <property type="entry name" value="RECOMBINASES_2"/>
    <property type="match status" value="1"/>
</dbReference>
<dbReference type="PANTHER" id="PTHR30461">
    <property type="entry name" value="DNA-INVERTASE FROM LAMBDOID PROPHAGE"/>
    <property type="match status" value="1"/>
</dbReference>
<evidence type="ECO:0000313" key="8">
    <source>
        <dbReference type="EMBL" id="PZX14193.1"/>
    </source>
</evidence>
<keyword evidence="2" id="KW-0229">DNA integration</keyword>
<protein>
    <submittedName>
        <fullName evidence="8">Putative DNA-invertase from lambdoid prophage Rac</fullName>
    </submittedName>
</protein>
<dbReference type="SUPFAM" id="SSF46689">
    <property type="entry name" value="Homeodomain-like"/>
    <property type="match status" value="1"/>
</dbReference>
<dbReference type="SMART" id="SM00857">
    <property type="entry name" value="Resolvase"/>
    <property type="match status" value="1"/>
</dbReference>
<dbReference type="RefSeq" id="WP_111538087.1">
    <property type="nucleotide sequence ID" value="NZ_QKZL01000015.1"/>
</dbReference>
<dbReference type="InterPro" id="IPR006119">
    <property type="entry name" value="Resolv_N"/>
</dbReference>
<name>A0A2W7N3D5_9RHOB</name>
<accession>A0A2W7N3D5</accession>
<evidence type="ECO:0000259" key="7">
    <source>
        <dbReference type="PROSITE" id="PS51736"/>
    </source>
</evidence>
<dbReference type="OrthoDB" id="2290206at2"/>
<dbReference type="GO" id="GO:0000150">
    <property type="term" value="F:DNA strand exchange activity"/>
    <property type="evidence" value="ECO:0007669"/>
    <property type="project" value="InterPro"/>
</dbReference>
<dbReference type="AlphaFoldDB" id="A0A2W7N3D5"/>
<dbReference type="Gene3D" id="3.40.50.1390">
    <property type="entry name" value="Resolvase, N-terminal catalytic domain"/>
    <property type="match status" value="1"/>
</dbReference>
<evidence type="ECO:0000256" key="4">
    <source>
        <dbReference type="ARBA" id="ARBA00023172"/>
    </source>
</evidence>
<reference evidence="8 9" key="1">
    <citation type="submission" date="2018-06" db="EMBL/GenBank/DDBJ databases">
        <title>Genomic Encyclopedia of Archaeal and Bacterial Type Strains, Phase II (KMG-II): from individual species to whole genera.</title>
        <authorList>
            <person name="Goeker M."/>
        </authorList>
    </citation>
    <scope>NUCLEOTIDE SEQUENCE [LARGE SCALE GENOMIC DNA]</scope>
    <source>
        <strain evidence="8 9">DSM 22009</strain>
    </source>
</reference>
<dbReference type="Pfam" id="PF00239">
    <property type="entry name" value="Resolvase"/>
    <property type="match status" value="1"/>
</dbReference>
<dbReference type="InterPro" id="IPR050639">
    <property type="entry name" value="SSR_resolvase"/>
</dbReference>
<comment type="caution">
    <text evidence="8">The sequence shown here is derived from an EMBL/GenBank/DDBJ whole genome shotgun (WGS) entry which is preliminary data.</text>
</comment>
<evidence type="ECO:0000256" key="2">
    <source>
        <dbReference type="ARBA" id="ARBA00022908"/>
    </source>
</evidence>
<dbReference type="EMBL" id="QKZL01000015">
    <property type="protein sequence ID" value="PZX14193.1"/>
    <property type="molecule type" value="Genomic_DNA"/>
</dbReference>
<evidence type="ECO:0000313" key="9">
    <source>
        <dbReference type="Proteomes" id="UP000248916"/>
    </source>
</evidence>
<dbReference type="InterPro" id="IPR036162">
    <property type="entry name" value="Resolvase-like_N_sf"/>
</dbReference>
<feature type="domain" description="Resolvase/invertase-type recombinase catalytic" evidence="7">
    <location>
        <begin position="3"/>
        <end position="143"/>
    </location>
</feature>
<gene>
    <name evidence="8" type="ORF">LX81_02992</name>
</gene>
<dbReference type="CDD" id="cd03768">
    <property type="entry name" value="SR_ResInv"/>
    <property type="match status" value="1"/>
</dbReference>
<dbReference type="GO" id="GO:0003677">
    <property type="term" value="F:DNA binding"/>
    <property type="evidence" value="ECO:0007669"/>
    <property type="project" value="UniProtKB-KW"/>
</dbReference>
<keyword evidence="9" id="KW-1185">Reference proteome</keyword>
<dbReference type="Pfam" id="PF02796">
    <property type="entry name" value="HTH_7"/>
    <property type="match status" value="1"/>
</dbReference>
<feature type="active site" description="O-(5'-phospho-DNA)-serine intermediate" evidence="5 6">
    <location>
        <position position="11"/>
    </location>
</feature>
<organism evidence="8 9">
    <name type="scientific">Palleronia aestuarii</name>
    <dbReference type="NCBI Taxonomy" id="568105"/>
    <lineage>
        <taxon>Bacteria</taxon>
        <taxon>Pseudomonadati</taxon>
        <taxon>Pseudomonadota</taxon>
        <taxon>Alphaproteobacteria</taxon>
        <taxon>Rhodobacterales</taxon>
        <taxon>Roseobacteraceae</taxon>
        <taxon>Palleronia</taxon>
    </lineage>
</organism>
<evidence type="ECO:0000256" key="1">
    <source>
        <dbReference type="ARBA" id="ARBA00009913"/>
    </source>
</evidence>
<evidence type="ECO:0000256" key="5">
    <source>
        <dbReference type="PIRSR" id="PIRSR606118-50"/>
    </source>
</evidence>
<dbReference type="InterPro" id="IPR006118">
    <property type="entry name" value="Recombinase_CS"/>
</dbReference>
<evidence type="ECO:0000256" key="6">
    <source>
        <dbReference type="PROSITE-ProRule" id="PRU10137"/>
    </source>
</evidence>
<dbReference type="InterPro" id="IPR009057">
    <property type="entry name" value="Homeodomain-like_sf"/>
</dbReference>
<evidence type="ECO:0000256" key="3">
    <source>
        <dbReference type="ARBA" id="ARBA00023125"/>
    </source>
</evidence>
<dbReference type="PROSITE" id="PS00397">
    <property type="entry name" value="RECOMBINASES_1"/>
    <property type="match status" value="1"/>
</dbReference>
<proteinExistence type="inferred from homology"/>
<dbReference type="CDD" id="cd00569">
    <property type="entry name" value="HTH_Hin_like"/>
    <property type="match status" value="1"/>
</dbReference>
<keyword evidence="4" id="KW-0233">DNA recombination</keyword>